<keyword evidence="7" id="KW-0904">Protein phosphatase</keyword>
<keyword evidence="9" id="KW-0506">mRNA capping</keyword>
<evidence type="ECO:0000256" key="5">
    <source>
        <dbReference type="ARBA" id="ARBA00022729"/>
    </source>
</evidence>
<reference evidence="15" key="2">
    <citation type="submission" date="2015-03" db="UniProtKB">
        <authorList>
            <consortium name="EnsemblPlants"/>
        </authorList>
    </citation>
    <scope>IDENTIFICATION</scope>
</reference>
<evidence type="ECO:0000256" key="7">
    <source>
        <dbReference type="ARBA" id="ARBA00022912"/>
    </source>
</evidence>
<dbReference type="Gene3D" id="2.40.50.140">
    <property type="entry name" value="Nucleic acid-binding proteins"/>
    <property type="match status" value="1"/>
</dbReference>
<feature type="compositionally biased region" description="Basic and acidic residues" evidence="11">
    <location>
        <begin position="19"/>
        <end position="28"/>
    </location>
</feature>
<evidence type="ECO:0000256" key="3">
    <source>
        <dbReference type="ARBA" id="ARBA00022664"/>
    </source>
</evidence>
<dbReference type="eggNOG" id="KOG2386">
    <property type="taxonomic scope" value="Eukaryota"/>
</dbReference>
<feature type="compositionally biased region" description="Low complexity" evidence="11">
    <location>
        <begin position="916"/>
        <end position="928"/>
    </location>
</feature>
<dbReference type="InterPro" id="IPR013846">
    <property type="entry name" value="mRNA_cap_enzyme_C"/>
</dbReference>
<dbReference type="GO" id="GO:0004721">
    <property type="term" value="F:phosphoprotein phosphatase activity"/>
    <property type="evidence" value="ECO:0007669"/>
    <property type="project" value="UniProtKB-KW"/>
</dbReference>
<dbReference type="PANTHER" id="PTHR21419">
    <property type="match status" value="1"/>
</dbReference>
<dbReference type="PROSITE" id="PS00383">
    <property type="entry name" value="TYR_PHOSPHATASE_1"/>
    <property type="match status" value="1"/>
</dbReference>
<feature type="compositionally biased region" description="Low complexity" evidence="11">
    <location>
        <begin position="1075"/>
        <end position="1087"/>
    </location>
</feature>
<dbReference type="Pfam" id="PF23722">
    <property type="entry name" value="Beta-sand_DEX1"/>
    <property type="match status" value="1"/>
</dbReference>
<comment type="subcellular location">
    <subcellularLocation>
        <location evidence="1">Membrane</location>
        <topology evidence="1">Single-pass membrane protein</topology>
    </subcellularLocation>
</comment>
<dbReference type="EC" id="2.7.7.50" evidence="2"/>
<dbReference type="FunFam" id="2.40.50.140:FF:000188">
    <property type="entry name" value="mRNA capping enzyme family protein"/>
    <property type="match status" value="1"/>
</dbReference>
<evidence type="ECO:0000256" key="11">
    <source>
        <dbReference type="SAM" id="MobiDB-lite"/>
    </source>
</evidence>
<evidence type="ECO:0000256" key="1">
    <source>
        <dbReference type="ARBA" id="ARBA00004167"/>
    </source>
</evidence>
<dbReference type="SUPFAM" id="SSF52799">
    <property type="entry name" value="(Phosphotyrosine protein) phosphatases II"/>
    <property type="match status" value="1"/>
</dbReference>
<dbReference type="SUPFAM" id="SSF56091">
    <property type="entry name" value="DNA ligase/mRNA capping enzyme, catalytic domain"/>
    <property type="match status" value="1"/>
</dbReference>
<dbReference type="InterPro" id="IPR056376">
    <property type="entry name" value="DEX1_C"/>
</dbReference>
<dbReference type="Gene3D" id="3.90.190.10">
    <property type="entry name" value="Protein tyrosine phosphatase superfamily"/>
    <property type="match status" value="1"/>
</dbReference>
<feature type="region of interest" description="Disordered" evidence="11">
    <location>
        <begin position="937"/>
        <end position="1110"/>
    </location>
</feature>
<keyword evidence="8 12" id="KW-1133">Transmembrane helix</keyword>
<feature type="compositionally biased region" description="Basic and acidic residues" evidence="11">
    <location>
        <begin position="41"/>
        <end position="58"/>
    </location>
</feature>
<keyword evidence="6" id="KW-0378">Hydrolase</keyword>
<dbReference type="CDD" id="cd14502">
    <property type="entry name" value="RNA_5'-triphosphatase"/>
    <property type="match status" value="1"/>
</dbReference>
<evidence type="ECO:0000256" key="2">
    <source>
        <dbReference type="ARBA" id="ARBA00012475"/>
    </source>
</evidence>
<feature type="compositionally biased region" description="Basic and acidic residues" evidence="11">
    <location>
        <begin position="1047"/>
        <end position="1058"/>
    </location>
</feature>
<dbReference type="PROSITE" id="PS50056">
    <property type="entry name" value="TYR_PHOSPHATASE_2"/>
    <property type="match status" value="1"/>
</dbReference>
<dbReference type="Proteomes" id="UP000032141">
    <property type="component" value="Chromosome C5"/>
</dbReference>
<keyword evidence="5" id="KW-0732">Signal</keyword>
<dbReference type="Gramene" id="Bo5g139510.1">
    <property type="protein sequence ID" value="Bo5g139510.1"/>
    <property type="gene ID" value="Bo5g139510"/>
</dbReference>
<dbReference type="PROSITE" id="PS50054">
    <property type="entry name" value="TYR_PHOSPHATASE_DUAL"/>
    <property type="match status" value="1"/>
</dbReference>
<name>A0A0D3CLR6_BRAOL</name>
<proteinExistence type="predicted"/>
<dbReference type="InterPro" id="IPR029021">
    <property type="entry name" value="Prot-tyrosine_phosphatase-like"/>
</dbReference>
<evidence type="ECO:0000256" key="6">
    <source>
        <dbReference type="ARBA" id="ARBA00022801"/>
    </source>
</evidence>
<keyword evidence="10 12" id="KW-0472">Membrane</keyword>
<sequence length="1650" mass="188051">MVATMDLNASPQPEEDDEPYVRHLEDYSSRDDRIESAVEIARRERDERRKRMRYDKPTHNSQPAYRDQYYQNRNTKAYDRYKIPQGWLDCPPSGHEIGFLVPSKVPLNEAYNNHVPPGSRYSFKQVVHNQRIAGRKLGLVIDLTNTTRYYSTTDLKREGIKHVKIACKGRDSVPDNVSVNTFVNEVNQFVLNLKHSKKYILVHCTHGHNRTGFMIVHYLMRSGPMNVTQALKIFSDARPPGIYKPDYIDALYTFYHEIKPESVICPSTPEWKRSTELDLNGEAVPDDDDDDGGPAGPVQEEPHQVEVKMSNDDVLGDEIPPDQEEGYRHFFYRMLSLNIGGRGCSQFPGSHPVSLNRDNLQLLRQRYYYATWKADGTRYMMLLTMDGCYLVDRSFRFRRVQMRFPFKHPTEGISDKVHHFTLLDGEMIIDTLPDKQRQERRYLIYDMVAINGQSVVEVGTVFLSWIFNGWIGSRVLNWLTGISSIFEYVLKHIVNTVARPFYERWKMLEKEVIDPRNHEKARSHIYRYDLEPFRVRRKDFWLLSAVEKVLKGFIPSLSHEADGLIFQGWDDPYVARTHEGLLKWKYPEMNSVDFLYEQDESGRGMLSLFERGKKKHMDGNNVVFRDDSDPAEYSGKIVECSWDQDEQVWVSMRVRVDKSTPNDINTYRKVMRSIKDNITEEVLLQEIREIIRLPMYADPPSYLDRLQGNHLECDHMKTHTRRCLLRFFLFLILSNPSYGENKFRERKATDDEQGYPEIDEDALLNTQCPRKLELRWQTEVTSSVYATPLIADINSDGKLDIVVPSFVHYLEVLEGADGDKMPGWPAFHQSNVHSSPLLFDIDKDGVREIALATYNGEVLFFRVSGFLMSDKLEVPRRKVHKNWHVGLNPDPVDRSHPDVHDEQLVHEAMEVKSSATQTHATTTTPNVTVSMPKEFHGEASNVTSQEDQKKPENNQTEAVVKPTQVTSQEDQKKPENNQTEAVVKPTPVTSQEDQKKPENNQTEAVVKPTPELHNSSMNVSSNNSATNDTTAGSTEKTSGNVTTNEVDQSKISEAKNETVIKLNTSTDNSSETLVTSGNSSTTETGTKSGRRLLEDGGSDGHSDNKDNNEGVRMATVENDGILEADADSSFDLLRDTEELGDEYSYDYDDYVNETMWGDEEWVEGQHENSEDYVNIDAHILCTPVIADIDKDGIQEMVVAVSYFFDPEYYDNPEHLKELGSIDIKNYIASSIVVFNLETKQVKWVKELDLSTDNSNFRAYMYSSPTVVDLDGDGYMDILVGTSFGLFYAMDHRGNIREKFPLEMAEIQGAVVAADINDDGKIELVTTDSHGNVAAWTTQGVEIWEVHLKSLVPQGPSIGDVDGDGHTDVVVPTTSGNIYVLSGKDGSIVRPYPYRTHGRVMNQLLLVDLNKRGEKKKGLTIVTTSFDGYMYLIDGPTSCADAVDIGETSYSMVLADNVDGGDDLDLIVSTMNGNITDFTLGSQIHQAWRSTDQGMNNKAIRYDREGVFVTHSTRGFRDEEGKNFWAEIEIVDNYRYPSGSQAPYNVTTTLLVPGNYQGDRRIKQSQIYNKPGKYRIKLPTVGVRTTGTVMVEMVDKNGLHFSDEFSLTFHMYYYKLLKWLLVLPMLGMFGLLVILRPQEAVPLPSFSRNRD</sequence>
<organism evidence="15 16">
    <name type="scientific">Brassica oleracea var. oleracea</name>
    <dbReference type="NCBI Taxonomy" id="109376"/>
    <lineage>
        <taxon>Eukaryota</taxon>
        <taxon>Viridiplantae</taxon>
        <taxon>Streptophyta</taxon>
        <taxon>Embryophyta</taxon>
        <taxon>Tracheophyta</taxon>
        <taxon>Spermatophyta</taxon>
        <taxon>Magnoliopsida</taxon>
        <taxon>eudicotyledons</taxon>
        <taxon>Gunneridae</taxon>
        <taxon>Pentapetalae</taxon>
        <taxon>rosids</taxon>
        <taxon>malvids</taxon>
        <taxon>Brassicales</taxon>
        <taxon>Brassicaceae</taxon>
        <taxon>Brassiceae</taxon>
        <taxon>Brassica</taxon>
    </lineage>
</organism>
<dbReference type="FunFam" id="3.90.190.10:FF:000055">
    <property type="entry name" value="mRNA capping enzyme family protein"/>
    <property type="match status" value="1"/>
</dbReference>
<evidence type="ECO:0000313" key="15">
    <source>
        <dbReference type="EnsemblPlants" id="Bo5g139510.1"/>
    </source>
</evidence>
<evidence type="ECO:0000256" key="4">
    <source>
        <dbReference type="ARBA" id="ARBA00022692"/>
    </source>
</evidence>
<feature type="region of interest" description="Disordered" evidence="11">
    <location>
        <begin position="280"/>
        <end position="306"/>
    </location>
</feature>
<evidence type="ECO:0000256" key="8">
    <source>
        <dbReference type="ARBA" id="ARBA00022989"/>
    </source>
</evidence>
<keyword evidence="3" id="KW-0507">mRNA processing</keyword>
<protein>
    <recommendedName>
        <fullName evidence="2">mRNA guanylyltransferase</fullName>
        <ecNumber evidence="2">2.7.7.50</ecNumber>
    </recommendedName>
</protein>
<evidence type="ECO:0000313" key="16">
    <source>
        <dbReference type="Proteomes" id="UP000032141"/>
    </source>
</evidence>
<accession>A0A0D3CLR6</accession>
<dbReference type="InterPro" id="IPR000340">
    <property type="entry name" value="Dual-sp_phosphatase_cat-dom"/>
</dbReference>
<dbReference type="InterPro" id="IPR012340">
    <property type="entry name" value="NA-bd_OB-fold"/>
</dbReference>
<feature type="domain" description="Tyrosine specific protein phosphatases" evidence="14">
    <location>
        <begin position="180"/>
        <end position="249"/>
    </location>
</feature>
<dbReference type="InterPro" id="IPR015943">
    <property type="entry name" value="WD40/YVTN_repeat-like_dom_sf"/>
</dbReference>
<evidence type="ECO:0000256" key="9">
    <source>
        <dbReference type="ARBA" id="ARBA00023042"/>
    </source>
</evidence>
<dbReference type="InterPro" id="IPR045232">
    <property type="entry name" value="FAM234"/>
</dbReference>
<dbReference type="PANTHER" id="PTHR21419:SF23">
    <property type="entry name" value="PROTEIN DEFECTIVE IN EXINE FORMATION 1"/>
    <property type="match status" value="1"/>
</dbReference>
<feature type="transmembrane region" description="Helical" evidence="12">
    <location>
        <begin position="1615"/>
        <end position="1634"/>
    </location>
</feature>
<feature type="compositionally biased region" description="Polar residues" evidence="11">
    <location>
        <begin position="953"/>
        <end position="968"/>
    </location>
</feature>
<dbReference type="CDD" id="cd07895">
    <property type="entry name" value="Adenylation_mRNA_capping"/>
    <property type="match status" value="1"/>
</dbReference>
<dbReference type="Gene3D" id="3.30.470.30">
    <property type="entry name" value="DNA ligase/mRNA capping enzyme"/>
    <property type="match status" value="2"/>
</dbReference>
<dbReference type="Pfam" id="PF13517">
    <property type="entry name" value="FG-GAP_3"/>
    <property type="match status" value="1"/>
</dbReference>
<dbReference type="Pfam" id="PF03919">
    <property type="entry name" value="mRNA_cap_C"/>
    <property type="match status" value="1"/>
</dbReference>
<dbReference type="InterPro" id="IPR001339">
    <property type="entry name" value="mRNA_cap_enzyme_adenylation"/>
</dbReference>
<dbReference type="InterPro" id="IPR013517">
    <property type="entry name" value="FG-GAP"/>
</dbReference>
<dbReference type="InterPro" id="IPR028994">
    <property type="entry name" value="Integrin_alpha_N"/>
</dbReference>
<feature type="domain" description="Tyrosine-protein phosphatase" evidence="13">
    <location>
        <begin position="101"/>
        <end position="261"/>
    </location>
</feature>
<evidence type="ECO:0000256" key="10">
    <source>
        <dbReference type="ARBA" id="ARBA00023136"/>
    </source>
</evidence>
<dbReference type="InterPro" id="IPR020422">
    <property type="entry name" value="TYR_PHOSPHATASE_DUAL_dom"/>
</dbReference>
<dbReference type="HOGENOM" id="CLU_242509_0_0_1"/>
<evidence type="ECO:0000259" key="13">
    <source>
        <dbReference type="PROSITE" id="PS50054"/>
    </source>
</evidence>
<dbReference type="SUPFAM" id="SSF50249">
    <property type="entry name" value="Nucleic acid-binding proteins"/>
    <property type="match status" value="1"/>
</dbReference>
<dbReference type="FunFam" id="2.130.10.10:FF:001254">
    <property type="entry name" value="BnaC01g39200D protein"/>
    <property type="match status" value="1"/>
</dbReference>
<keyword evidence="4 12" id="KW-0812">Transmembrane</keyword>
<dbReference type="Pfam" id="PF01331">
    <property type="entry name" value="mRNA_cap_enzyme"/>
    <property type="match status" value="2"/>
</dbReference>
<dbReference type="Pfam" id="PF01839">
    <property type="entry name" value="FG-GAP"/>
    <property type="match status" value="1"/>
</dbReference>
<dbReference type="Pfam" id="PF00782">
    <property type="entry name" value="DSPc"/>
    <property type="match status" value="1"/>
</dbReference>
<dbReference type="GO" id="GO:0005524">
    <property type="term" value="F:ATP binding"/>
    <property type="evidence" value="ECO:0007669"/>
    <property type="project" value="InterPro"/>
</dbReference>
<reference evidence="15 16" key="1">
    <citation type="journal article" date="2014" name="Genome Biol.">
        <title>Transcriptome and methylome profiling reveals relics of genome dominance in the mesopolyploid Brassica oleracea.</title>
        <authorList>
            <person name="Parkin I.A."/>
            <person name="Koh C."/>
            <person name="Tang H."/>
            <person name="Robinson S.J."/>
            <person name="Kagale S."/>
            <person name="Clarke W.E."/>
            <person name="Town C.D."/>
            <person name="Nixon J."/>
            <person name="Krishnakumar V."/>
            <person name="Bidwell S.L."/>
            <person name="Denoeud F."/>
            <person name="Belcram H."/>
            <person name="Links M.G."/>
            <person name="Just J."/>
            <person name="Clarke C."/>
            <person name="Bender T."/>
            <person name="Huebert T."/>
            <person name="Mason A.S."/>
            <person name="Pires J.C."/>
            <person name="Barker G."/>
            <person name="Moore J."/>
            <person name="Walley P.G."/>
            <person name="Manoli S."/>
            <person name="Batley J."/>
            <person name="Edwards D."/>
            <person name="Nelson M.N."/>
            <person name="Wang X."/>
            <person name="Paterson A.H."/>
            <person name="King G."/>
            <person name="Bancroft I."/>
            <person name="Chalhoub B."/>
            <person name="Sharpe A.G."/>
        </authorList>
    </citation>
    <scope>NUCLEOTIDE SEQUENCE</scope>
    <source>
        <strain evidence="15 16">cv. TO1000</strain>
    </source>
</reference>
<feature type="region of interest" description="Disordered" evidence="11">
    <location>
        <begin position="910"/>
        <end position="929"/>
    </location>
</feature>
<dbReference type="InterPro" id="IPR016130">
    <property type="entry name" value="Tyr_Pase_AS"/>
</dbReference>
<feature type="compositionally biased region" description="Basic and acidic residues" evidence="11">
    <location>
        <begin position="1091"/>
        <end position="1109"/>
    </location>
</feature>
<feature type="compositionally biased region" description="Low complexity" evidence="11">
    <location>
        <begin position="1014"/>
        <end position="1027"/>
    </location>
</feature>
<dbReference type="SUPFAM" id="SSF69318">
    <property type="entry name" value="Integrin alpha N-terminal domain"/>
    <property type="match status" value="1"/>
</dbReference>
<dbReference type="SMART" id="SM00195">
    <property type="entry name" value="DSPc"/>
    <property type="match status" value="1"/>
</dbReference>
<dbReference type="OMA" id="AGKEICC"/>
<dbReference type="STRING" id="109376.A0A0D3CLR6"/>
<dbReference type="GO" id="GO:0006370">
    <property type="term" value="P:7-methylguanosine mRNA capping"/>
    <property type="evidence" value="ECO:0007669"/>
    <property type="project" value="UniProtKB-KW"/>
</dbReference>
<feature type="region of interest" description="Disordered" evidence="11">
    <location>
        <begin position="1"/>
        <end position="28"/>
    </location>
</feature>
<feature type="compositionally biased region" description="Polar residues" evidence="11">
    <location>
        <begin position="1061"/>
        <end position="1074"/>
    </location>
</feature>
<keyword evidence="16" id="KW-1185">Reference proteome</keyword>
<dbReference type="GO" id="GO:0016020">
    <property type="term" value="C:membrane"/>
    <property type="evidence" value="ECO:0007669"/>
    <property type="project" value="UniProtKB-SubCell"/>
</dbReference>
<feature type="region of interest" description="Disordered" evidence="11">
    <location>
        <begin position="41"/>
        <end position="65"/>
    </location>
</feature>
<evidence type="ECO:0000259" key="14">
    <source>
        <dbReference type="PROSITE" id="PS50056"/>
    </source>
</evidence>
<feature type="compositionally biased region" description="Polar residues" evidence="11">
    <location>
        <begin position="1028"/>
        <end position="1046"/>
    </location>
</feature>
<evidence type="ECO:0000256" key="12">
    <source>
        <dbReference type="SAM" id="Phobius"/>
    </source>
</evidence>
<dbReference type="EnsemblPlants" id="Bo5g139510.1">
    <property type="protein sequence ID" value="Bo5g139510.1"/>
    <property type="gene ID" value="Bo5g139510"/>
</dbReference>
<dbReference type="InterPro" id="IPR000387">
    <property type="entry name" value="Tyr_Pase_dom"/>
</dbReference>
<dbReference type="GO" id="GO:0004484">
    <property type="term" value="F:mRNA guanylyltransferase activity"/>
    <property type="evidence" value="ECO:0007669"/>
    <property type="project" value="UniProtKB-EC"/>
</dbReference>
<dbReference type="Gene3D" id="2.130.10.10">
    <property type="entry name" value="YVTN repeat-like/Quinoprotein amine dehydrogenase"/>
    <property type="match status" value="1"/>
</dbReference>